<evidence type="ECO:0000313" key="2">
    <source>
        <dbReference type="EMBL" id="KAJ1080006.1"/>
    </source>
</evidence>
<evidence type="ECO:0000313" key="3">
    <source>
        <dbReference type="Proteomes" id="UP001066276"/>
    </source>
</evidence>
<organism evidence="2 3">
    <name type="scientific">Pleurodeles waltl</name>
    <name type="common">Iberian ribbed newt</name>
    <dbReference type="NCBI Taxonomy" id="8319"/>
    <lineage>
        <taxon>Eukaryota</taxon>
        <taxon>Metazoa</taxon>
        <taxon>Chordata</taxon>
        <taxon>Craniata</taxon>
        <taxon>Vertebrata</taxon>
        <taxon>Euteleostomi</taxon>
        <taxon>Amphibia</taxon>
        <taxon>Batrachia</taxon>
        <taxon>Caudata</taxon>
        <taxon>Salamandroidea</taxon>
        <taxon>Salamandridae</taxon>
        <taxon>Pleurodelinae</taxon>
        <taxon>Pleurodeles</taxon>
    </lineage>
</organism>
<dbReference type="Proteomes" id="UP001066276">
    <property type="component" value="Chromosome 12"/>
</dbReference>
<protein>
    <submittedName>
        <fullName evidence="2">Uncharacterized protein</fullName>
    </submittedName>
</protein>
<sequence>MPHSGAQRPRTAAQAPSAHWKPWQALLSIPQIRCPPLRELGRPAGSDWHRRGTQAHRAGQASYSTHQFEEPSGGPRSQSPRAPVPERDAACPLRGVGAQRGPVPCRGAGTQ</sequence>
<accession>A0AAV7KLP8</accession>
<evidence type="ECO:0000256" key="1">
    <source>
        <dbReference type="SAM" id="MobiDB-lite"/>
    </source>
</evidence>
<keyword evidence="3" id="KW-1185">Reference proteome</keyword>
<reference evidence="2" key="1">
    <citation type="journal article" date="2022" name="bioRxiv">
        <title>Sequencing and chromosome-scale assembly of the giantPleurodeles waltlgenome.</title>
        <authorList>
            <person name="Brown T."/>
            <person name="Elewa A."/>
            <person name="Iarovenko S."/>
            <person name="Subramanian E."/>
            <person name="Araus A.J."/>
            <person name="Petzold A."/>
            <person name="Susuki M."/>
            <person name="Suzuki K.-i.T."/>
            <person name="Hayashi T."/>
            <person name="Toyoda A."/>
            <person name="Oliveira C."/>
            <person name="Osipova E."/>
            <person name="Leigh N.D."/>
            <person name="Simon A."/>
            <person name="Yun M.H."/>
        </authorList>
    </citation>
    <scope>NUCLEOTIDE SEQUENCE</scope>
    <source>
        <strain evidence="2">20211129_DDA</strain>
        <tissue evidence="2">Liver</tissue>
    </source>
</reference>
<comment type="caution">
    <text evidence="2">The sequence shown here is derived from an EMBL/GenBank/DDBJ whole genome shotgun (WGS) entry which is preliminary data.</text>
</comment>
<dbReference type="AlphaFoldDB" id="A0AAV7KLP8"/>
<gene>
    <name evidence="2" type="ORF">NDU88_000228</name>
</gene>
<feature type="region of interest" description="Disordered" evidence="1">
    <location>
        <begin position="1"/>
        <end position="22"/>
    </location>
</feature>
<name>A0AAV7KLP8_PLEWA</name>
<proteinExistence type="predicted"/>
<dbReference type="EMBL" id="JANPWB010000016">
    <property type="protein sequence ID" value="KAJ1080006.1"/>
    <property type="molecule type" value="Genomic_DNA"/>
</dbReference>
<feature type="region of interest" description="Disordered" evidence="1">
    <location>
        <begin position="36"/>
        <end position="111"/>
    </location>
</feature>